<dbReference type="Pfam" id="PF02579">
    <property type="entry name" value="Nitro_FeMo-Co"/>
    <property type="match status" value="1"/>
</dbReference>
<proteinExistence type="predicted"/>
<dbReference type="PANTHER" id="PTHR33937:SF2">
    <property type="entry name" value="DINITROGENASE IRON-MOLYBDENUM COFACTOR BIOSYNTHESIS DOMAIN-CONTAINING PROTEIN"/>
    <property type="match status" value="1"/>
</dbReference>
<dbReference type="InterPro" id="IPR051840">
    <property type="entry name" value="NifX/NifY_domain"/>
</dbReference>
<dbReference type="PANTHER" id="PTHR33937">
    <property type="entry name" value="IRON-MOLYBDENUM PROTEIN-RELATED-RELATED"/>
    <property type="match status" value="1"/>
</dbReference>
<dbReference type="InterPro" id="IPR003731">
    <property type="entry name" value="Di-Nase_FeMo-co_biosynth"/>
</dbReference>
<protein>
    <submittedName>
        <fullName evidence="2">Dinitrogenase iron-molybdenum cofactor protein</fullName>
    </submittedName>
</protein>
<evidence type="ECO:0000313" key="2">
    <source>
        <dbReference type="EMBL" id="SFZ98607.1"/>
    </source>
</evidence>
<gene>
    <name evidence="2" type="ORF">MNB_SV-5-1590</name>
</gene>
<dbReference type="AlphaFoldDB" id="A0A1W1EEY1"/>
<accession>A0A1W1EEY1</accession>
<reference evidence="2" key="1">
    <citation type="submission" date="2016-10" db="EMBL/GenBank/DDBJ databases">
        <authorList>
            <person name="de Groot N.N."/>
        </authorList>
    </citation>
    <scope>NUCLEOTIDE SEQUENCE</scope>
</reference>
<organism evidence="2">
    <name type="scientific">hydrothermal vent metagenome</name>
    <dbReference type="NCBI Taxonomy" id="652676"/>
    <lineage>
        <taxon>unclassified sequences</taxon>
        <taxon>metagenomes</taxon>
        <taxon>ecological metagenomes</taxon>
    </lineage>
</organism>
<dbReference type="EMBL" id="FPKX01000055">
    <property type="protein sequence ID" value="SFZ98607.1"/>
    <property type="molecule type" value="Genomic_DNA"/>
</dbReference>
<dbReference type="InterPro" id="IPR036105">
    <property type="entry name" value="DiNase_FeMo-co_biosyn_sf"/>
</dbReference>
<dbReference type="SUPFAM" id="SSF53146">
    <property type="entry name" value="Nitrogenase accessory factor-like"/>
    <property type="match status" value="1"/>
</dbReference>
<name>A0A1W1EEY1_9ZZZZ</name>
<dbReference type="Gene3D" id="3.30.420.130">
    <property type="entry name" value="Dinitrogenase iron-molybdenum cofactor biosynthesis domain"/>
    <property type="match status" value="1"/>
</dbReference>
<sequence length="121" mass="12536">MRIIFPTDESNGYLSKRGAHFGKAKFYTIITLEEDKIVNVDVEANAGHAGGACGNAVANIMALKPDALVVGGIGGKPAAGFAEAGLDLYFDSTSPTVEKSLEMFIAGKLEKSSGQGTCSAH</sequence>
<feature type="domain" description="Dinitrogenase iron-molybdenum cofactor biosynthesis" evidence="1">
    <location>
        <begin position="19"/>
        <end position="105"/>
    </location>
</feature>
<evidence type="ECO:0000259" key="1">
    <source>
        <dbReference type="Pfam" id="PF02579"/>
    </source>
</evidence>